<evidence type="ECO:0000313" key="8">
    <source>
        <dbReference type="EMBL" id="GAA3634985.1"/>
    </source>
</evidence>
<evidence type="ECO:0000256" key="1">
    <source>
        <dbReference type="ARBA" id="ARBA00022491"/>
    </source>
</evidence>
<evidence type="ECO:0000256" key="2">
    <source>
        <dbReference type="ARBA" id="ARBA00023015"/>
    </source>
</evidence>
<keyword evidence="2" id="KW-0805">Transcription regulation</keyword>
<dbReference type="InterPro" id="IPR050109">
    <property type="entry name" value="HTH-type_TetR-like_transc_reg"/>
</dbReference>
<dbReference type="PROSITE" id="PS50977">
    <property type="entry name" value="HTH_TETR_2"/>
    <property type="match status" value="1"/>
</dbReference>
<protein>
    <recommendedName>
        <fullName evidence="7">HTH tetR-type domain-containing protein</fullName>
    </recommendedName>
</protein>
<dbReference type="Pfam" id="PF00440">
    <property type="entry name" value="TetR_N"/>
    <property type="match status" value="1"/>
</dbReference>
<dbReference type="SUPFAM" id="SSF48498">
    <property type="entry name" value="Tetracyclin repressor-like, C-terminal domain"/>
    <property type="match status" value="1"/>
</dbReference>
<reference evidence="9" key="1">
    <citation type="journal article" date="2019" name="Int. J. Syst. Evol. Microbiol.">
        <title>The Global Catalogue of Microorganisms (GCM) 10K type strain sequencing project: providing services to taxonomists for standard genome sequencing and annotation.</title>
        <authorList>
            <consortium name="The Broad Institute Genomics Platform"/>
            <consortium name="The Broad Institute Genome Sequencing Center for Infectious Disease"/>
            <person name="Wu L."/>
            <person name="Ma J."/>
        </authorList>
    </citation>
    <scope>NUCLEOTIDE SEQUENCE [LARGE SCALE GENOMIC DNA]</scope>
    <source>
        <strain evidence="9">JCM 16544</strain>
    </source>
</reference>
<keyword evidence="9" id="KW-1185">Reference proteome</keyword>
<dbReference type="Proteomes" id="UP001501697">
    <property type="component" value="Unassembled WGS sequence"/>
</dbReference>
<dbReference type="Pfam" id="PF13977">
    <property type="entry name" value="TetR_C_6"/>
    <property type="match status" value="1"/>
</dbReference>
<keyword evidence="3 5" id="KW-0238">DNA-binding</keyword>
<evidence type="ECO:0000313" key="9">
    <source>
        <dbReference type="Proteomes" id="UP001501697"/>
    </source>
</evidence>
<evidence type="ECO:0000256" key="5">
    <source>
        <dbReference type="PROSITE-ProRule" id="PRU00335"/>
    </source>
</evidence>
<dbReference type="InterPro" id="IPR039538">
    <property type="entry name" value="BetI_C"/>
</dbReference>
<sequence>MPSKPSEATVRPGRTRRSPNERRAEIAEAARRVAISEGPAAVTLRAVAAEAGVAPALVAHYTPSMDAVVAEAFTAIVADEMRDIEGIVAGFDDPVARMHLLLATLLDGSRDDVTLVWVQAWGLARNEALADQVRAQMDAWIAFLEAEVRRGVACGAFSLDDPGAVARQMLGMIDGLNAHALVRWGASAERRALMGTAVEAMLGLDRGVLG</sequence>
<organism evidence="8 9">
    <name type="scientific">Microbacterium awajiense</name>
    <dbReference type="NCBI Taxonomy" id="415214"/>
    <lineage>
        <taxon>Bacteria</taxon>
        <taxon>Bacillati</taxon>
        <taxon>Actinomycetota</taxon>
        <taxon>Actinomycetes</taxon>
        <taxon>Micrococcales</taxon>
        <taxon>Microbacteriaceae</taxon>
        <taxon>Microbacterium</taxon>
    </lineage>
</organism>
<evidence type="ECO:0000256" key="6">
    <source>
        <dbReference type="SAM" id="MobiDB-lite"/>
    </source>
</evidence>
<feature type="region of interest" description="Disordered" evidence="6">
    <location>
        <begin position="1"/>
        <end position="23"/>
    </location>
</feature>
<dbReference type="InterPro" id="IPR001647">
    <property type="entry name" value="HTH_TetR"/>
</dbReference>
<proteinExistence type="predicted"/>
<name>A0ABP7ALC5_9MICO</name>
<dbReference type="Gene3D" id="1.10.357.10">
    <property type="entry name" value="Tetracycline Repressor, domain 2"/>
    <property type="match status" value="1"/>
</dbReference>
<keyword evidence="4" id="KW-0804">Transcription</keyword>
<dbReference type="PANTHER" id="PTHR30055:SF234">
    <property type="entry name" value="HTH-TYPE TRANSCRIPTIONAL REGULATOR BETI"/>
    <property type="match status" value="1"/>
</dbReference>
<feature type="DNA-binding region" description="H-T-H motif" evidence="5">
    <location>
        <begin position="43"/>
        <end position="62"/>
    </location>
</feature>
<dbReference type="EMBL" id="BAAAYU010000005">
    <property type="protein sequence ID" value="GAA3634985.1"/>
    <property type="molecule type" value="Genomic_DNA"/>
</dbReference>
<dbReference type="InterPro" id="IPR036271">
    <property type="entry name" value="Tet_transcr_reg_TetR-rel_C_sf"/>
</dbReference>
<evidence type="ECO:0000256" key="3">
    <source>
        <dbReference type="ARBA" id="ARBA00023125"/>
    </source>
</evidence>
<feature type="domain" description="HTH tetR-type" evidence="7">
    <location>
        <begin position="20"/>
        <end position="80"/>
    </location>
</feature>
<gene>
    <name evidence="8" type="ORF">GCM10022200_17800</name>
</gene>
<dbReference type="InterPro" id="IPR009057">
    <property type="entry name" value="Homeodomain-like_sf"/>
</dbReference>
<keyword evidence="1" id="KW-0678">Repressor</keyword>
<evidence type="ECO:0000259" key="7">
    <source>
        <dbReference type="PROSITE" id="PS50977"/>
    </source>
</evidence>
<evidence type="ECO:0000256" key="4">
    <source>
        <dbReference type="ARBA" id="ARBA00023163"/>
    </source>
</evidence>
<dbReference type="RefSeq" id="WP_344737651.1">
    <property type="nucleotide sequence ID" value="NZ_BAAAYU010000005.1"/>
</dbReference>
<dbReference type="PANTHER" id="PTHR30055">
    <property type="entry name" value="HTH-TYPE TRANSCRIPTIONAL REGULATOR RUTR"/>
    <property type="match status" value="1"/>
</dbReference>
<comment type="caution">
    <text evidence="8">The sequence shown here is derived from an EMBL/GenBank/DDBJ whole genome shotgun (WGS) entry which is preliminary data.</text>
</comment>
<dbReference type="SUPFAM" id="SSF46689">
    <property type="entry name" value="Homeodomain-like"/>
    <property type="match status" value="1"/>
</dbReference>
<accession>A0ABP7ALC5</accession>